<dbReference type="SUPFAM" id="SSF47323">
    <property type="entry name" value="Anticodon-binding domain of a subclass of class I aminoacyl-tRNA synthetases"/>
    <property type="match status" value="1"/>
</dbReference>
<dbReference type="GeneID" id="43586369"/>
<dbReference type="RefSeq" id="XP_031863196.1">
    <property type="nucleotide sequence ID" value="XM_032002259.1"/>
</dbReference>
<dbReference type="CDD" id="cd00818">
    <property type="entry name" value="IleRS_core"/>
    <property type="match status" value="1"/>
</dbReference>
<evidence type="ECO:0000256" key="1">
    <source>
        <dbReference type="ARBA" id="ARBA00005594"/>
    </source>
</evidence>
<feature type="compositionally biased region" description="Polar residues" evidence="12">
    <location>
        <begin position="1060"/>
        <end position="1070"/>
    </location>
</feature>
<dbReference type="GO" id="GO:0005524">
    <property type="term" value="F:ATP binding"/>
    <property type="evidence" value="ECO:0007669"/>
    <property type="project" value="UniProtKB-KW"/>
</dbReference>
<dbReference type="Gene3D" id="3.40.50.620">
    <property type="entry name" value="HUPs"/>
    <property type="match status" value="2"/>
</dbReference>
<dbReference type="CDD" id="cd07961">
    <property type="entry name" value="Anticodon_Ia_Ile_ABEc"/>
    <property type="match status" value="1"/>
</dbReference>
<evidence type="ECO:0000256" key="11">
    <source>
        <dbReference type="RuleBase" id="RU363035"/>
    </source>
</evidence>
<evidence type="ECO:0000256" key="2">
    <source>
        <dbReference type="ARBA" id="ARBA00013165"/>
    </source>
</evidence>
<name>A0A5M6C572_9TREE</name>
<proteinExistence type="inferred from homology"/>
<dbReference type="OrthoDB" id="1706657at2759"/>
<dbReference type="FunFam" id="1.10.730.10:FF:000004">
    <property type="entry name" value="Isoleucyl-tRNA synthetase, cytoplasmic"/>
    <property type="match status" value="1"/>
</dbReference>
<dbReference type="FunFam" id="3.40.50.620:FF:000176">
    <property type="entry name" value="Isoleucine-tRNA ligase, putative"/>
    <property type="match status" value="1"/>
</dbReference>
<dbReference type="AlphaFoldDB" id="A0A5M6C572"/>
<gene>
    <name evidence="13" type="ORF">CI109_101810</name>
</gene>
<evidence type="ECO:0000256" key="10">
    <source>
        <dbReference type="ARBA" id="ARBA00069879"/>
    </source>
</evidence>
<dbReference type="PANTHER" id="PTHR42780">
    <property type="entry name" value="SOLEUCYL-TRNA SYNTHETASE"/>
    <property type="match status" value="1"/>
</dbReference>
<dbReference type="NCBIfam" id="TIGR00392">
    <property type="entry name" value="ileS"/>
    <property type="match status" value="1"/>
</dbReference>
<dbReference type="InterPro" id="IPR002300">
    <property type="entry name" value="aa-tRNA-synth_Ia"/>
</dbReference>
<dbReference type="EC" id="6.1.1.5" evidence="2"/>
<evidence type="ECO:0000256" key="8">
    <source>
        <dbReference type="ARBA" id="ARBA00032665"/>
    </source>
</evidence>
<keyword evidence="4 11" id="KW-0547">Nucleotide-binding</keyword>
<reference evidence="13" key="1">
    <citation type="submission" date="2017-08" db="EMBL/GenBank/DDBJ databases">
        <authorList>
            <person name="Cuomo C."/>
            <person name="Billmyre B."/>
            <person name="Heitman J."/>
        </authorList>
    </citation>
    <scope>NUCLEOTIDE SEQUENCE</scope>
    <source>
        <strain evidence="13">CBS 12478</strain>
    </source>
</reference>
<keyword evidence="3 11" id="KW-0436">Ligase</keyword>
<evidence type="ECO:0000256" key="7">
    <source>
        <dbReference type="ARBA" id="ARBA00023146"/>
    </source>
</evidence>
<comment type="similarity">
    <text evidence="1 11">Belongs to the class-I aminoacyl-tRNA synthetase family.</text>
</comment>
<dbReference type="InterPro" id="IPR001412">
    <property type="entry name" value="aa-tRNA-synth_I_CS"/>
</dbReference>
<dbReference type="InterPro" id="IPR009080">
    <property type="entry name" value="tRNAsynth_Ia_anticodon-bd"/>
</dbReference>
<dbReference type="GO" id="GO:0002161">
    <property type="term" value="F:aminoacyl-tRNA deacylase activity"/>
    <property type="evidence" value="ECO:0007669"/>
    <property type="project" value="InterPro"/>
</dbReference>
<evidence type="ECO:0000313" key="14">
    <source>
        <dbReference type="Proteomes" id="UP000322225"/>
    </source>
</evidence>
<dbReference type="Pfam" id="PF19302">
    <property type="entry name" value="DUF5915"/>
    <property type="match status" value="1"/>
</dbReference>
<reference evidence="13" key="2">
    <citation type="submission" date="2024-01" db="EMBL/GenBank/DDBJ databases">
        <title>Comparative genomics of Cryptococcus and Kwoniella reveals pathogenesis evolution and contrasting modes of karyotype evolution via chromosome fusion or intercentromeric recombination.</title>
        <authorList>
            <person name="Coelho M.A."/>
            <person name="David-Palma M."/>
            <person name="Shea T."/>
            <person name="Bowers K."/>
            <person name="McGinley-Smith S."/>
            <person name="Mohammad A.W."/>
            <person name="Gnirke A."/>
            <person name="Yurkov A.M."/>
            <person name="Nowrousian M."/>
            <person name="Sun S."/>
            <person name="Cuomo C.A."/>
            <person name="Heitman J."/>
        </authorList>
    </citation>
    <scope>NUCLEOTIDE SEQUENCE</scope>
    <source>
        <strain evidence="13">CBS 12478</strain>
    </source>
</reference>
<evidence type="ECO:0000256" key="5">
    <source>
        <dbReference type="ARBA" id="ARBA00022840"/>
    </source>
</evidence>
<feature type="region of interest" description="Disordered" evidence="12">
    <location>
        <begin position="1060"/>
        <end position="1079"/>
    </location>
</feature>
<keyword evidence="6 11" id="KW-0648">Protein biosynthesis</keyword>
<dbReference type="GO" id="GO:0000049">
    <property type="term" value="F:tRNA binding"/>
    <property type="evidence" value="ECO:0007669"/>
    <property type="project" value="InterPro"/>
</dbReference>
<dbReference type="InterPro" id="IPR013155">
    <property type="entry name" value="M/V/L/I-tRNA-synth_anticd-bd"/>
</dbReference>
<dbReference type="PANTHER" id="PTHR42780:SF1">
    <property type="entry name" value="ISOLEUCINE--TRNA LIGASE, CYTOPLASMIC"/>
    <property type="match status" value="1"/>
</dbReference>
<dbReference type="InterPro" id="IPR033709">
    <property type="entry name" value="Anticodon_Ile_ABEc"/>
</dbReference>
<dbReference type="InterPro" id="IPR014729">
    <property type="entry name" value="Rossmann-like_a/b/a_fold"/>
</dbReference>
<dbReference type="Gene3D" id="1.10.730.10">
    <property type="entry name" value="Isoleucyl-tRNA Synthetase, Domain 1"/>
    <property type="match status" value="1"/>
</dbReference>
<dbReference type="SUPFAM" id="SSF50677">
    <property type="entry name" value="ValRS/IleRS/LeuRS editing domain"/>
    <property type="match status" value="1"/>
</dbReference>
<dbReference type="EMBL" id="CP144053">
    <property type="protein sequence ID" value="WWD17369.1"/>
    <property type="molecule type" value="Genomic_DNA"/>
</dbReference>
<keyword evidence="14" id="KW-1185">Reference proteome</keyword>
<evidence type="ECO:0000256" key="3">
    <source>
        <dbReference type="ARBA" id="ARBA00022598"/>
    </source>
</evidence>
<dbReference type="GO" id="GO:0004822">
    <property type="term" value="F:isoleucine-tRNA ligase activity"/>
    <property type="evidence" value="ECO:0007669"/>
    <property type="project" value="UniProtKB-EC"/>
</dbReference>
<dbReference type="Proteomes" id="UP000322225">
    <property type="component" value="Chromosome 3"/>
</dbReference>
<dbReference type="PROSITE" id="PS00178">
    <property type="entry name" value="AA_TRNA_LIGASE_I"/>
    <property type="match status" value="1"/>
</dbReference>
<accession>A0A5M6C572</accession>
<evidence type="ECO:0000256" key="6">
    <source>
        <dbReference type="ARBA" id="ARBA00022917"/>
    </source>
</evidence>
<keyword evidence="5 11" id="KW-0067">ATP-binding</keyword>
<evidence type="ECO:0000313" key="13">
    <source>
        <dbReference type="EMBL" id="WWD17369.1"/>
    </source>
</evidence>
<dbReference type="GO" id="GO:0006428">
    <property type="term" value="P:isoleucyl-tRNA aminoacylation"/>
    <property type="evidence" value="ECO:0007669"/>
    <property type="project" value="InterPro"/>
</dbReference>
<sequence length="1097" mass="125597">MTFPAHDPSKPIHIPTSEQEVLQYWQDIDAFKTSQKLSEGKPEYSFYDGPPFATGLPHYGHLLAGTIKDIVTRHAHSTGHHVERRFGWDTHGLPVEHEIDKTLNIKGKEDVMAMGIDKYNAACREIVMRYSTEWKSTVERMGRWIDFDTGYKTLDPTYMESVWWVFGQLWGKNQVYRGLKVMPYSMGCTTPLSNFEAGEDYRMTSDPAVTVSFPLVDDPSTCLLAWTTTPYTLPTNLALCVHPDFTYIKIHDIERGQNFILLESLLGTVYKEYQGGKKPDPKKEPKFKKVGTFLGKDMVGWRYVPIFDHFTEQYEDRAYRVLADTYVTDSDGTGIVHQAPAYGEDDHRICVAHGVVRDDELPPCPIDEAGRFTSEIPEYQGKNVKEADPFIIKDLQKKGRLIVRTDLMHSYPFCWRSGTPLIYRAIPSWFVRVANISDKLVANNEKTRWVPANIGEGRFGGWIRNARDWNISRNRYWGTPIPLWVSEDYEEIVCVGSIAELEELSGVKGIRDLHRENIDQITIPSKQGKGQLKRIEEVFDCWFESGSMPYAQSHYPFENQDRFNKSYPADFVCEGIDQTRGWFYTLLVLGTHLYDTAPWKNLIVTGLILAADGKKMSKKLKNYPDPMEIVGKYGADCVRLFLVNSPVVRADNLRFREEGVREVLSNVILKWINSLNFYLGQVELFEQTTEEKFVYDHDAPKSTNVMDRWILATCQTLIKHLDTEMAAYRLYTVIPRLLDLISDLTNWYIRFNRTRLKGSGGVADTRSALNTLYEALFTLCLTMSSFTPFTCETVYQALRPTSPPPQDPTQDVRSIHFLPFPTMREEYFDLVIERQVQRMRAVIDLGRLIRDRKTLRVKTPLKELTIFHHDQEYLDDVKSLETYIAAELNVVNIVYTTDESAVGIKYRASADWTVLGKKLRKDIGKVRSHLPKMSTQECKDYISNGKITVNGVELVAGDLLVTRFAQIEEGKEKEFDTASDSDVIIVLDIRLHPELESLSLLRSLTSRVNKLRKEAGLKPSDKVDIFYEYDDGEEDAVKLALKGNEEYLIKQIGGVPIELSQRSSSGSETTLQREVRTKDAEDLGAGERFVLSLALRE</sequence>
<dbReference type="Pfam" id="PF00133">
    <property type="entry name" value="tRNA-synt_1"/>
    <property type="match status" value="1"/>
</dbReference>
<evidence type="ECO:0000256" key="9">
    <source>
        <dbReference type="ARBA" id="ARBA00048359"/>
    </source>
</evidence>
<dbReference type="FunFam" id="3.40.50.620:FF:000023">
    <property type="entry name" value="Isoleucyl-tRNA synthetase,cytoplasmic"/>
    <property type="match status" value="1"/>
</dbReference>
<dbReference type="PRINTS" id="PR00984">
    <property type="entry name" value="TRNASYNTHILE"/>
</dbReference>
<protein>
    <recommendedName>
        <fullName evidence="10">Isoleucine--tRNA ligase, cytoplasmic</fullName>
        <ecNumber evidence="2">6.1.1.5</ecNumber>
    </recommendedName>
    <alternativeName>
        <fullName evidence="8">Isoleucyl-tRNA synthetase</fullName>
    </alternativeName>
</protein>
<dbReference type="InterPro" id="IPR009008">
    <property type="entry name" value="Val/Leu/Ile-tRNA-synth_edit"/>
</dbReference>
<organism evidence="13 14">
    <name type="scientific">Kwoniella shandongensis</name>
    <dbReference type="NCBI Taxonomy" id="1734106"/>
    <lineage>
        <taxon>Eukaryota</taxon>
        <taxon>Fungi</taxon>
        <taxon>Dikarya</taxon>
        <taxon>Basidiomycota</taxon>
        <taxon>Agaricomycotina</taxon>
        <taxon>Tremellomycetes</taxon>
        <taxon>Tremellales</taxon>
        <taxon>Cryptococcaceae</taxon>
        <taxon>Kwoniella</taxon>
    </lineage>
</organism>
<dbReference type="Pfam" id="PF08264">
    <property type="entry name" value="Anticodon_1"/>
    <property type="match status" value="1"/>
</dbReference>
<dbReference type="KEGG" id="ksn:43586369"/>
<comment type="catalytic activity">
    <reaction evidence="9">
        <text>tRNA(Ile) + L-isoleucine + ATP = L-isoleucyl-tRNA(Ile) + AMP + diphosphate</text>
        <dbReference type="Rhea" id="RHEA:11060"/>
        <dbReference type="Rhea" id="RHEA-COMP:9666"/>
        <dbReference type="Rhea" id="RHEA-COMP:9695"/>
        <dbReference type="ChEBI" id="CHEBI:30616"/>
        <dbReference type="ChEBI" id="CHEBI:33019"/>
        <dbReference type="ChEBI" id="CHEBI:58045"/>
        <dbReference type="ChEBI" id="CHEBI:78442"/>
        <dbReference type="ChEBI" id="CHEBI:78528"/>
        <dbReference type="ChEBI" id="CHEBI:456215"/>
        <dbReference type="EC" id="6.1.1.5"/>
    </reaction>
</comment>
<keyword evidence="7 11" id="KW-0030">Aminoacyl-tRNA synthetase</keyword>
<dbReference type="SUPFAM" id="SSF52374">
    <property type="entry name" value="Nucleotidylyl transferase"/>
    <property type="match status" value="1"/>
</dbReference>
<evidence type="ECO:0000256" key="4">
    <source>
        <dbReference type="ARBA" id="ARBA00022741"/>
    </source>
</evidence>
<dbReference type="InterPro" id="IPR023586">
    <property type="entry name" value="Ile-tRNA-ligase_type2"/>
</dbReference>
<evidence type="ECO:0000256" key="12">
    <source>
        <dbReference type="SAM" id="MobiDB-lite"/>
    </source>
</evidence>
<dbReference type="InterPro" id="IPR002301">
    <property type="entry name" value="Ile-tRNA-ligase"/>
</dbReference>